<dbReference type="Proteomes" id="UP000245783">
    <property type="component" value="Unassembled WGS sequence"/>
</dbReference>
<dbReference type="EMBL" id="KZ819409">
    <property type="protein sequence ID" value="PWN40692.1"/>
    <property type="molecule type" value="Genomic_DNA"/>
</dbReference>
<organism evidence="1 2">
    <name type="scientific">Ceraceosorus guamensis</name>
    <dbReference type="NCBI Taxonomy" id="1522189"/>
    <lineage>
        <taxon>Eukaryota</taxon>
        <taxon>Fungi</taxon>
        <taxon>Dikarya</taxon>
        <taxon>Basidiomycota</taxon>
        <taxon>Ustilaginomycotina</taxon>
        <taxon>Exobasidiomycetes</taxon>
        <taxon>Ceraceosorales</taxon>
        <taxon>Ceraceosoraceae</taxon>
        <taxon>Ceraceosorus</taxon>
    </lineage>
</organism>
<dbReference type="AlphaFoldDB" id="A0A316VT74"/>
<keyword evidence="2" id="KW-1185">Reference proteome</keyword>
<sequence length="121" mass="13746">MHRTSLAPRLRLRASRTSTFFLPLPLRRLASFIVATLMRFWLWEKQGQRNSERVSHFRLSTFAHMETHTPPLLKCCSAPSPLPGLADPSPPSLFCVQAAFAFERARARARTKHASCAKSKK</sequence>
<reference evidence="1 2" key="1">
    <citation type="journal article" date="2018" name="Mol. Biol. Evol.">
        <title>Broad Genomic Sampling Reveals a Smut Pathogenic Ancestry of the Fungal Clade Ustilaginomycotina.</title>
        <authorList>
            <person name="Kijpornyongpan T."/>
            <person name="Mondo S.J."/>
            <person name="Barry K."/>
            <person name="Sandor L."/>
            <person name="Lee J."/>
            <person name="Lipzen A."/>
            <person name="Pangilinan J."/>
            <person name="LaButti K."/>
            <person name="Hainaut M."/>
            <person name="Henrissat B."/>
            <person name="Grigoriev I.V."/>
            <person name="Spatafora J.W."/>
            <person name="Aime M.C."/>
        </authorList>
    </citation>
    <scope>NUCLEOTIDE SEQUENCE [LARGE SCALE GENOMIC DNA]</scope>
    <source>
        <strain evidence="1 2">MCA 4658</strain>
    </source>
</reference>
<protein>
    <submittedName>
        <fullName evidence="1">Uncharacterized protein</fullName>
    </submittedName>
</protein>
<gene>
    <name evidence="1" type="ORF">IE81DRAFT_205318</name>
</gene>
<name>A0A316VT74_9BASI</name>
<evidence type="ECO:0000313" key="1">
    <source>
        <dbReference type="EMBL" id="PWN40692.1"/>
    </source>
</evidence>
<proteinExistence type="predicted"/>
<dbReference type="GeneID" id="37032792"/>
<dbReference type="RefSeq" id="XP_025367852.1">
    <property type="nucleotide sequence ID" value="XM_025510922.1"/>
</dbReference>
<evidence type="ECO:0000313" key="2">
    <source>
        <dbReference type="Proteomes" id="UP000245783"/>
    </source>
</evidence>
<dbReference type="InParanoid" id="A0A316VT74"/>
<accession>A0A316VT74</accession>